<evidence type="ECO:0000313" key="2">
    <source>
        <dbReference type="EMBL" id="OTW55670.1"/>
    </source>
</evidence>
<feature type="transmembrane region" description="Helical" evidence="1">
    <location>
        <begin position="199"/>
        <end position="217"/>
    </location>
</feature>
<reference evidence="2 3" key="1">
    <citation type="submission" date="2016-10" db="EMBL/GenBank/DDBJ databases">
        <title>Comparative genomics of Bacillus thuringiensis reveals a path to pathogens against multiple invertebrate hosts.</title>
        <authorList>
            <person name="Zheng J."/>
            <person name="Gao Q."/>
            <person name="Liu H."/>
            <person name="Peng D."/>
            <person name="Ruan L."/>
            <person name="Sun M."/>
        </authorList>
    </citation>
    <scope>NUCLEOTIDE SEQUENCE [LARGE SCALE GENOMIC DNA]</scope>
    <source>
        <strain evidence="2">BGSC 4AC1</strain>
    </source>
</reference>
<dbReference type="InterPro" id="IPR009574">
    <property type="entry name" value="DUF1189"/>
</dbReference>
<accession>A0A242WFA1</accession>
<proteinExistence type="predicted"/>
<gene>
    <name evidence="2" type="ORF">BK699_00640</name>
</gene>
<protein>
    <recommendedName>
        <fullName evidence="4">DUF1189 domain-containing protein</fullName>
    </recommendedName>
</protein>
<dbReference type="EMBL" id="NFCF01000020">
    <property type="protein sequence ID" value="OTW55670.1"/>
    <property type="molecule type" value="Genomic_DNA"/>
</dbReference>
<evidence type="ECO:0008006" key="4">
    <source>
        <dbReference type="Google" id="ProtNLM"/>
    </source>
</evidence>
<comment type="caution">
    <text evidence="2">The sequence shown here is derived from an EMBL/GenBank/DDBJ whole genome shotgun (WGS) entry which is preliminary data.</text>
</comment>
<evidence type="ECO:0000256" key="1">
    <source>
        <dbReference type="SAM" id="Phobius"/>
    </source>
</evidence>
<feature type="transmembrane region" description="Helical" evidence="1">
    <location>
        <begin position="30"/>
        <end position="49"/>
    </location>
</feature>
<keyword evidence="1" id="KW-1133">Transmembrane helix</keyword>
<dbReference type="Pfam" id="PF06691">
    <property type="entry name" value="DUF1189"/>
    <property type="match status" value="1"/>
</dbReference>
<organism evidence="2 3">
    <name type="scientific">Bacillus thuringiensis serovar mexicanensis</name>
    <dbReference type="NCBI Taxonomy" id="180868"/>
    <lineage>
        <taxon>Bacteria</taxon>
        <taxon>Bacillati</taxon>
        <taxon>Bacillota</taxon>
        <taxon>Bacilli</taxon>
        <taxon>Bacillales</taxon>
        <taxon>Bacillaceae</taxon>
        <taxon>Bacillus</taxon>
        <taxon>Bacillus cereus group</taxon>
    </lineage>
</organism>
<keyword evidence="1" id="KW-0812">Transmembrane</keyword>
<keyword evidence="1" id="KW-0472">Membrane</keyword>
<sequence length="256" mass="28704">MNFIDQFVASLGFQFKKVATFRSQSIWKSIFYMIMLILLAGILVSSFKLSNSGSISEQLSSLPENYSISNNGATHLKETLVIRLPQVDTILIIGATKPPEGTTQGLKNIIGLGEEEWSFGKVGYPAKQFDYASLPFFKESKTLSKNKLLQLSEEIDEAITVFSPFYQYVHVLLDLIVHAILISLLALAGRSFKKVLSITYKEAWIITSFGITAPILVRTLIELLGITIPSLTILYWMVVAFFSIWTIRHITIAEQN</sequence>
<name>A0A242WFA1_BACTU</name>
<evidence type="ECO:0000313" key="3">
    <source>
        <dbReference type="Proteomes" id="UP000195152"/>
    </source>
</evidence>
<dbReference type="AlphaFoldDB" id="A0A242WFA1"/>
<feature type="transmembrane region" description="Helical" evidence="1">
    <location>
        <begin position="165"/>
        <end position="187"/>
    </location>
</feature>
<dbReference type="Proteomes" id="UP000195152">
    <property type="component" value="Unassembled WGS sequence"/>
</dbReference>
<feature type="transmembrane region" description="Helical" evidence="1">
    <location>
        <begin position="223"/>
        <end position="247"/>
    </location>
</feature>
<dbReference type="RefSeq" id="WP_001009219.1">
    <property type="nucleotide sequence ID" value="NZ_NFCF01000020.1"/>
</dbReference>